<feature type="transmembrane region" description="Helical" evidence="1">
    <location>
        <begin position="35"/>
        <end position="56"/>
    </location>
</feature>
<evidence type="ECO:0000256" key="1">
    <source>
        <dbReference type="SAM" id="Phobius"/>
    </source>
</evidence>
<gene>
    <name evidence="2" type="ORF">CO726_05390</name>
</gene>
<comment type="caution">
    <text evidence="2">The sequence shown here is derived from an EMBL/GenBank/DDBJ whole genome shotgun (WGS) entry which is preliminary data.</text>
</comment>
<evidence type="ECO:0000313" key="3">
    <source>
        <dbReference type="Proteomes" id="UP000228484"/>
    </source>
</evidence>
<dbReference type="AlphaFoldDB" id="A0A2G6QH63"/>
<organism evidence="2 3">
    <name type="scientific">Bacillus fungorum</name>
    <dbReference type="NCBI Taxonomy" id="2039284"/>
    <lineage>
        <taxon>Bacteria</taxon>
        <taxon>Bacillati</taxon>
        <taxon>Bacillota</taxon>
        <taxon>Bacilli</taxon>
        <taxon>Bacillales</taxon>
        <taxon>Bacillaceae</taxon>
        <taxon>Bacillus</taxon>
    </lineage>
</organism>
<evidence type="ECO:0000313" key="2">
    <source>
        <dbReference type="EMBL" id="PIE96187.1"/>
    </source>
</evidence>
<keyword evidence="1" id="KW-0472">Membrane</keyword>
<protein>
    <submittedName>
        <fullName evidence="2">Uncharacterized protein</fullName>
    </submittedName>
</protein>
<sequence>MNNLSFKYKRPLIFIVLLYILLLAFNYANHNQFNWFANLIKTLFLVGFYEIMMWLFSSKKTPSRK</sequence>
<keyword evidence="3" id="KW-1185">Reference proteome</keyword>
<dbReference type="EMBL" id="NWUW01000003">
    <property type="protein sequence ID" value="PIE96187.1"/>
    <property type="molecule type" value="Genomic_DNA"/>
</dbReference>
<reference evidence="2 3" key="1">
    <citation type="submission" date="2017-09" db="EMBL/GenBank/DDBJ databases">
        <title>Biocontrol bacteria screening and application from spent mushroom substrate.</title>
        <authorList>
            <person name="Sun X."/>
        </authorList>
    </citation>
    <scope>NUCLEOTIDE SEQUENCE [LARGE SCALE GENOMIC DNA]</scope>
    <source>
        <strain evidence="2 3">100374</strain>
    </source>
</reference>
<keyword evidence="1" id="KW-0812">Transmembrane</keyword>
<feature type="transmembrane region" description="Helical" evidence="1">
    <location>
        <begin position="12"/>
        <end position="29"/>
    </location>
</feature>
<name>A0A2G6QH63_9BACI</name>
<keyword evidence="1" id="KW-1133">Transmembrane helix</keyword>
<proteinExistence type="predicted"/>
<dbReference type="Proteomes" id="UP000228484">
    <property type="component" value="Unassembled WGS sequence"/>
</dbReference>
<accession>A0A2G6QH63</accession>